<accession>A0A327ZLW8</accession>
<gene>
    <name evidence="1" type="ORF">B0I29_101525</name>
</gene>
<organism evidence="1 2">
    <name type="scientific">Actinoplanes lutulentus</name>
    <dbReference type="NCBI Taxonomy" id="1287878"/>
    <lineage>
        <taxon>Bacteria</taxon>
        <taxon>Bacillati</taxon>
        <taxon>Actinomycetota</taxon>
        <taxon>Actinomycetes</taxon>
        <taxon>Micromonosporales</taxon>
        <taxon>Micromonosporaceae</taxon>
        <taxon>Actinoplanes</taxon>
    </lineage>
</organism>
<sequence length="83" mass="8917">MFPDIDACRAAARWAQQHAAELSVTIVRSGATAWRWRMEAGGAVVAVASRDYQRRIQAAQAAAVVLGLLAGAELGEMPVRVRI</sequence>
<dbReference type="EMBL" id="QLMJ01000001">
    <property type="protein sequence ID" value="RAK43395.1"/>
    <property type="molecule type" value="Genomic_DNA"/>
</dbReference>
<keyword evidence="2" id="KW-1185">Reference proteome</keyword>
<evidence type="ECO:0000313" key="1">
    <source>
        <dbReference type="EMBL" id="RAK43395.1"/>
    </source>
</evidence>
<protein>
    <recommendedName>
        <fullName evidence="3">DUF1508 domain-containing protein</fullName>
    </recommendedName>
</protein>
<dbReference type="AlphaFoldDB" id="A0A327ZLW8"/>
<evidence type="ECO:0000313" key="2">
    <source>
        <dbReference type="Proteomes" id="UP000249341"/>
    </source>
</evidence>
<proteinExistence type="predicted"/>
<dbReference type="RefSeq" id="WP_111647152.1">
    <property type="nucleotide sequence ID" value="NZ_JACHWI010000001.1"/>
</dbReference>
<reference evidence="1 2" key="1">
    <citation type="submission" date="2018-06" db="EMBL/GenBank/DDBJ databases">
        <title>Genomic Encyclopedia of Type Strains, Phase III (KMG-III): the genomes of soil and plant-associated and newly described type strains.</title>
        <authorList>
            <person name="Whitman W."/>
        </authorList>
    </citation>
    <scope>NUCLEOTIDE SEQUENCE [LARGE SCALE GENOMIC DNA]</scope>
    <source>
        <strain evidence="1 2">CGMCC 4.7090</strain>
    </source>
</reference>
<name>A0A327ZLW8_9ACTN</name>
<dbReference type="OrthoDB" id="5187539at2"/>
<dbReference type="Proteomes" id="UP000249341">
    <property type="component" value="Unassembled WGS sequence"/>
</dbReference>
<evidence type="ECO:0008006" key="3">
    <source>
        <dbReference type="Google" id="ProtNLM"/>
    </source>
</evidence>
<comment type="caution">
    <text evidence="1">The sequence shown here is derived from an EMBL/GenBank/DDBJ whole genome shotgun (WGS) entry which is preliminary data.</text>
</comment>